<accession>A0A094LR18</accession>
<dbReference type="eggNOG" id="COG2067">
    <property type="taxonomic scope" value="Bacteria"/>
</dbReference>
<proteinExistence type="predicted"/>
<dbReference type="EMBL" id="JPEO01000005">
    <property type="protein sequence ID" value="KFZ37628.1"/>
    <property type="molecule type" value="Genomic_DNA"/>
</dbReference>
<reference evidence="2 3" key="1">
    <citation type="submission" date="2014-06" db="EMBL/GenBank/DDBJ databases">
        <title>Shewanella sp. YQH10.</title>
        <authorList>
            <person name="Liu Y."/>
            <person name="Zeng R."/>
        </authorList>
    </citation>
    <scope>NUCLEOTIDE SEQUENCE [LARGE SCALE GENOMIC DNA]</scope>
    <source>
        <strain evidence="2 3">YQH10</strain>
    </source>
</reference>
<keyword evidence="3" id="KW-1185">Reference proteome</keyword>
<dbReference type="RefSeq" id="WP_037442170.1">
    <property type="nucleotide sequence ID" value="NZ_JPEO01000005.1"/>
</dbReference>
<dbReference type="InterPro" id="IPR020016">
    <property type="entry name" value="Decahaem-assoc_OM_MtrB/PioB"/>
</dbReference>
<feature type="chain" id="PRO_5001901948" evidence="1">
    <location>
        <begin position="22"/>
        <end position="660"/>
    </location>
</feature>
<evidence type="ECO:0000256" key="1">
    <source>
        <dbReference type="SAM" id="SignalP"/>
    </source>
</evidence>
<dbReference type="OrthoDB" id="9146719at2"/>
<dbReference type="Proteomes" id="UP000029264">
    <property type="component" value="Unassembled WGS sequence"/>
</dbReference>
<organism evidence="2 3">
    <name type="scientific">Shewanella mangrovi</name>
    <dbReference type="NCBI Taxonomy" id="1515746"/>
    <lineage>
        <taxon>Bacteria</taxon>
        <taxon>Pseudomonadati</taxon>
        <taxon>Pseudomonadota</taxon>
        <taxon>Gammaproteobacteria</taxon>
        <taxon>Alteromonadales</taxon>
        <taxon>Shewanellaceae</taxon>
        <taxon>Shewanella</taxon>
    </lineage>
</organism>
<name>A0A094LR18_9GAMM</name>
<dbReference type="AlphaFoldDB" id="A0A094LR18"/>
<keyword evidence="1" id="KW-0732">Signal</keyword>
<gene>
    <name evidence="2" type="ORF">HR45_09400</name>
</gene>
<dbReference type="SUPFAM" id="SSF56925">
    <property type="entry name" value="OMPA-like"/>
    <property type="match status" value="1"/>
</dbReference>
<dbReference type="eggNOG" id="COG3637">
    <property type="taxonomic scope" value="Bacteria"/>
</dbReference>
<dbReference type="Pfam" id="PF11854">
    <property type="entry name" value="MtrB_PioB"/>
    <property type="match status" value="1"/>
</dbReference>
<comment type="caution">
    <text evidence="2">The sequence shown here is derived from an EMBL/GenBank/DDBJ whole genome shotgun (WGS) entry which is preliminary data.</text>
</comment>
<evidence type="ECO:0000313" key="2">
    <source>
        <dbReference type="EMBL" id="KFZ37628.1"/>
    </source>
</evidence>
<evidence type="ECO:0000313" key="3">
    <source>
        <dbReference type="Proteomes" id="UP000029264"/>
    </source>
</evidence>
<dbReference type="NCBIfam" id="TIGR03509">
    <property type="entry name" value="OMP_MtrB_PioB"/>
    <property type="match status" value="1"/>
</dbReference>
<dbReference type="STRING" id="1515746.HR45_09400"/>
<sequence>MSMKLNLITLALLAASGQVIAADFGVAQANLANVATENYQCQRCDTTKGLAGEFGAAIGWNDSDDIRSGNHFGKDDAGWLGAVSGELTYRNDGGYHAAITAHDLGLDNSAASLLAEKAGVYRFSADYQLLTHYQQRGNSPIWYSNDVLQPSETAMRSPELFIEREKVGAGLTLFLGDYQAFVQFAHQSRIGNKAASLIAANGVINFAQPIDDSTDTLAAGLTADGTNWFSRLQYNGSFFRNNINNLSLPYREDIYAATPDNDAHQVLLDGQYLFGRTVVNSHIAAGRLIQDADLIAMDGNPLQNWNGEVETRDARLNFSSLINARWRVNGSFTYSDRDNQGAVADFAQLEWDNANGAFRANVPLDISRETFALQSNYRFSSQWRLSGKYQHKRTERNYLEREQNNEDQLWARLNIKPLTSMTFGIKALYETRDGSQYDASRILSPDENPLLRKYYLADRERYGAELSFNHVPLSWLSVDITAAYAKDDYQHTDIGLSASEDYRYSANIGLNPSDAMHLYAMASQQWINSDMAGSSNFSVANWFGSTEDRFINLGIGASYRWSPALSLGADYQFANSESNTAIDRNDYGDYYDYEHSLELYSRYAVSERLGLKLSYRYERYYDTDDAQVAVDAISGLTTLGKLDHNYNAHLLMLSVSYKLP</sequence>
<feature type="signal peptide" evidence="1">
    <location>
        <begin position="1"/>
        <end position="21"/>
    </location>
</feature>
<protein>
    <submittedName>
        <fullName evidence="2">Membrane protein</fullName>
    </submittedName>
</protein>
<dbReference type="InterPro" id="IPR011250">
    <property type="entry name" value="OMP/PagP_B-barrel"/>
</dbReference>